<dbReference type="InterPro" id="IPR022775">
    <property type="entry name" value="AP_mu_sigma_su"/>
</dbReference>
<dbReference type="GO" id="GO:0012505">
    <property type="term" value="C:endomembrane system"/>
    <property type="evidence" value="ECO:0007669"/>
    <property type="project" value="UniProtKB-SubCell"/>
</dbReference>
<evidence type="ECO:0000256" key="1">
    <source>
        <dbReference type="ARBA" id="ARBA00004308"/>
    </source>
</evidence>
<dbReference type="OrthoDB" id="371463at2759"/>
<protein>
    <recommendedName>
        <fullName evidence="6">AP complex subunit sigma</fullName>
    </recommendedName>
</protein>
<dbReference type="InterPro" id="IPR016635">
    <property type="entry name" value="AP_complex_ssu"/>
</dbReference>
<dbReference type="GO" id="GO:0030117">
    <property type="term" value="C:membrane coat"/>
    <property type="evidence" value="ECO:0007669"/>
    <property type="project" value="InterPro"/>
</dbReference>
<dbReference type="InterPro" id="IPR011012">
    <property type="entry name" value="Longin-like_dom_sf"/>
</dbReference>
<proteinExistence type="inferred from homology"/>
<feature type="domain" description="AP complex mu/sigma subunit" evidence="7">
    <location>
        <begin position="1"/>
        <end position="140"/>
    </location>
</feature>
<dbReference type="Pfam" id="PF01217">
    <property type="entry name" value="Clat_adaptor_s"/>
    <property type="match status" value="1"/>
</dbReference>
<dbReference type="SUPFAM" id="SSF64356">
    <property type="entry name" value="SNARE-like"/>
    <property type="match status" value="1"/>
</dbReference>
<dbReference type="FunFam" id="3.30.450.60:FF:000010">
    <property type="entry name" value="AP complex subunit sigma"/>
    <property type="match status" value="1"/>
</dbReference>
<comment type="similarity">
    <text evidence="2 6">Belongs to the adaptor complexes small subunit family.</text>
</comment>
<keyword evidence="4 6" id="KW-0653">Protein transport</keyword>
<dbReference type="Proteomes" id="UP000077115">
    <property type="component" value="Unassembled WGS sequence"/>
</dbReference>
<dbReference type="STRING" id="403673.A0A177WQ32"/>
<sequence>MIEYFIVFSKYGKMRLKRLFKTVSSGKKSQIMNDTMAQILKRTNAMSNILDFRGSRLIYKRYASLYFCASIEENDNELITLELIQRYVQLLDAYFGNVCELDIIYGIVEAYIILDELLIAGEMAEPNLRGLLKSITKCETIEQDLAIMENLIGHSVF</sequence>
<evidence type="ECO:0000256" key="6">
    <source>
        <dbReference type="PIRNR" id="PIRNR015588"/>
    </source>
</evidence>
<dbReference type="GO" id="GO:0006886">
    <property type="term" value="P:intracellular protein transport"/>
    <property type="evidence" value="ECO:0007669"/>
    <property type="project" value="UniProtKB-UniRule"/>
</dbReference>
<dbReference type="GO" id="GO:0016192">
    <property type="term" value="P:vesicle-mediated transport"/>
    <property type="evidence" value="ECO:0007669"/>
    <property type="project" value="InterPro"/>
</dbReference>
<organism evidence="8 9">
    <name type="scientific">Batrachochytrium dendrobatidis (strain JEL423)</name>
    <dbReference type="NCBI Taxonomy" id="403673"/>
    <lineage>
        <taxon>Eukaryota</taxon>
        <taxon>Fungi</taxon>
        <taxon>Fungi incertae sedis</taxon>
        <taxon>Chytridiomycota</taxon>
        <taxon>Chytridiomycota incertae sedis</taxon>
        <taxon>Chytridiomycetes</taxon>
        <taxon>Rhizophydiales</taxon>
        <taxon>Rhizophydiales incertae sedis</taxon>
        <taxon>Batrachochytrium</taxon>
    </lineage>
</organism>
<dbReference type="AlphaFoldDB" id="A0A177WQ32"/>
<dbReference type="eggNOG" id="KOG0934">
    <property type="taxonomic scope" value="Eukaryota"/>
</dbReference>
<accession>A0A177WQ32</accession>
<dbReference type="VEuPathDB" id="FungiDB:BDEG_25713"/>
<evidence type="ECO:0000256" key="3">
    <source>
        <dbReference type="ARBA" id="ARBA00022448"/>
    </source>
</evidence>
<keyword evidence="3 6" id="KW-0813">Transport</keyword>
<reference evidence="8 9" key="2">
    <citation type="submission" date="2016-05" db="EMBL/GenBank/DDBJ databases">
        <title>Lineage-specific infection strategies underlie the spectrum of fungal disease in amphibians.</title>
        <authorList>
            <person name="Cuomo C.A."/>
            <person name="Farrer R.A."/>
            <person name="James T."/>
            <person name="Longcore J."/>
            <person name="Birren B."/>
        </authorList>
    </citation>
    <scope>NUCLEOTIDE SEQUENCE [LARGE SCALE GENOMIC DNA]</scope>
    <source>
        <strain evidence="8 9">JEL423</strain>
    </source>
</reference>
<gene>
    <name evidence="8" type="ORF">BDEG_25713</name>
</gene>
<comment type="subcellular location">
    <subcellularLocation>
        <location evidence="1">Endomembrane system</location>
    </subcellularLocation>
</comment>
<dbReference type="PANTHER" id="PTHR11753">
    <property type="entry name" value="ADAPTOR COMPLEXES SMALL SUBUNIT FAMILY"/>
    <property type="match status" value="1"/>
</dbReference>
<evidence type="ECO:0000256" key="2">
    <source>
        <dbReference type="ARBA" id="ARBA00006972"/>
    </source>
</evidence>
<evidence type="ECO:0000256" key="4">
    <source>
        <dbReference type="ARBA" id="ARBA00022927"/>
    </source>
</evidence>
<dbReference type="PROSITE" id="PS00989">
    <property type="entry name" value="CLAT_ADAPTOR_S"/>
    <property type="match status" value="1"/>
</dbReference>
<keyword evidence="5 6" id="KW-0472">Membrane</keyword>
<dbReference type="EMBL" id="DS022307">
    <property type="protein sequence ID" value="OAJ42228.1"/>
    <property type="molecule type" value="Genomic_DNA"/>
</dbReference>
<dbReference type="PIRSF" id="PIRSF015588">
    <property type="entry name" value="AP_complex_sigma"/>
    <property type="match status" value="1"/>
</dbReference>
<name>A0A177WQ32_BATDL</name>
<evidence type="ECO:0000313" key="8">
    <source>
        <dbReference type="EMBL" id="OAJ42228.1"/>
    </source>
</evidence>
<evidence type="ECO:0000259" key="7">
    <source>
        <dbReference type="Pfam" id="PF01217"/>
    </source>
</evidence>
<dbReference type="InterPro" id="IPR000804">
    <property type="entry name" value="Clathrin_sm-chain_CS"/>
</dbReference>
<dbReference type="Gene3D" id="3.30.450.60">
    <property type="match status" value="1"/>
</dbReference>
<reference evidence="8 9" key="1">
    <citation type="submission" date="2006-10" db="EMBL/GenBank/DDBJ databases">
        <title>The Genome Sequence of Batrachochytrium dendrobatidis JEL423.</title>
        <authorList>
            <consortium name="The Broad Institute Genome Sequencing Platform"/>
            <person name="Birren B."/>
            <person name="Lander E."/>
            <person name="Galagan J."/>
            <person name="Cuomo C."/>
            <person name="Devon K."/>
            <person name="Jaffe D."/>
            <person name="Butler J."/>
            <person name="Alvarez P."/>
            <person name="Gnerre S."/>
            <person name="Grabherr M."/>
            <person name="Kleber M."/>
            <person name="Mauceli E."/>
            <person name="Brockman W."/>
            <person name="Young S."/>
            <person name="LaButti K."/>
            <person name="Sykes S."/>
            <person name="DeCaprio D."/>
            <person name="Crawford M."/>
            <person name="Koehrsen M."/>
            <person name="Engels R."/>
            <person name="Montgomery P."/>
            <person name="Pearson M."/>
            <person name="Howarth C."/>
            <person name="Larson L."/>
            <person name="White J."/>
            <person name="O'Leary S."/>
            <person name="Kodira C."/>
            <person name="Zeng Q."/>
            <person name="Yandava C."/>
            <person name="Alvarado L."/>
            <person name="Longcore J."/>
            <person name="James T."/>
        </authorList>
    </citation>
    <scope>NUCLEOTIDE SEQUENCE [LARGE SCALE GENOMIC DNA]</scope>
    <source>
        <strain evidence="8 9">JEL423</strain>
    </source>
</reference>
<evidence type="ECO:0000256" key="5">
    <source>
        <dbReference type="ARBA" id="ARBA00023136"/>
    </source>
</evidence>
<evidence type="ECO:0000313" key="9">
    <source>
        <dbReference type="Proteomes" id="UP000077115"/>
    </source>
</evidence>